<dbReference type="EMBL" id="VFYP01000001">
    <property type="protein sequence ID" value="TPP11484.1"/>
    <property type="molecule type" value="Genomic_DNA"/>
</dbReference>
<organism evidence="1 2">
    <name type="scientific">Rhizobium glycinendophyticum</name>
    <dbReference type="NCBI Taxonomy" id="2589807"/>
    <lineage>
        <taxon>Bacteria</taxon>
        <taxon>Pseudomonadati</taxon>
        <taxon>Pseudomonadota</taxon>
        <taxon>Alphaproteobacteria</taxon>
        <taxon>Hyphomicrobiales</taxon>
        <taxon>Rhizobiaceae</taxon>
        <taxon>Rhizobium/Agrobacterium group</taxon>
        <taxon>Rhizobium</taxon>
    </lineage>
</organism>
<sequence length="112" mass="12482">MTDVVTRLSNWSKALLLERPQPAVSWRVVRLTYDQMNSIVAMKTNAAPTIRTLSELVSPIVCLLALTVRYYVRFVSAESRICAALPHESVEKVPLVSKTFAISVSSDALPEY</sequence>
<dbReference type="Proteomes" id="UP000316429">
    <property type="component" value="Unassembled WGS sequence"/>
</dbReference>
<accession>A0A504U8L2</accession>
<reference evidence="1 2" key="1">
    <citation type="submission" date="2019-06" db="EMBL/GenBank/DDBJ databases">
        <title>Rhizobium sp. CL12 isolated from roots of soybean.</title>
        <authorList>
            <person name="Wang C."/>
        </authorList>
    </citation>
    <scope>NUCLEOTIDE SEQUENCE [LARGE SCALE GENOMIC DNA]</scope>
    <source>
        <strain evidence="1 2">CL12</strain>
    </source>
</reference>
<proteinExistence type="predicted"/>
<dbReference type="RefSeq" id="WP_140828180.1">
    <property type="nucleotide sequence ID" value="NZ_VFYP01000001.1"/>
</dbReference>
<evidence type="ECO:0000313" key="1">
    <source>
        <dbReference type="EMBL" id="TPP11484.1"/>
    </source>
</evidence>
<gene>
    <name evidence="1" type="ORF">FJQ55_11965</name>
</gene>
<comment type="caution">
    <text evidence="1">The sequence shown here is derived from an EMBL/GenBank/DDBJ whole genome shotgun (WGS) entry which is preliminary data.</text>
</comment>
<keyword evidence="2" id="KW-1185">Reference proteome</keyword>
<evidence type="ECO:0000313" key="2">
    <source>
        <dbReference type="Proteomes" id="UP000316429"/>
    </source>
</evidence>
<protein>
    <submittedName>
        <fullName evidence="1">Uncharacterized protein</fullName>
    </submittedName>
</protein>
<dbReference type="AlphaFoldDB" id="A0A504U8L2"/>
<dbReference type="OrthoDB" id="9885588at2"/>
<name>A0A504U8L2_9HYPH</name>